<reference evidence="2" key="1">
    <citation type="journal article" date="2021" name="PeerJ">
        <title>Extensive microbial diversity within the chicken gut microbiome revealed by metagenomics and culture.</title>
        <authorList>
            <person name="Gilroy R."/>
            <person name="Ravi A."/>
            <person name="Getino M."/>
            <person name="Pursley I."/>
            <person name="Horton D.L."/>
            <person name="Alikhan N.F."/>
            <person name="Baker D."/>
            <person name="Gharbi K."/>
            <person name="Hall N."/>
            <person name="Watson M."/>
            <person name="Adriaenssens E.M."/>
            <person name="Foster-Nyarko E."/>
            <person name="Jarju S."/>
            <person name="Secka A."/>
            <person name="Antonio M."/>
            <person name="Oren A."/>
            <person name="Chaudhuri R.R."/>
            <person name="La Ragione R."/>
            <person name="Hildebrand F."/>
            <person name="Pallen M.J."/>
        </authorList>
    </citation>
    <scope>NUCLEOTIDE SEQUENCE</scope>
    <source>
        <strain evidence="2">ChiHjej12B11-16260</strain>
    </source>
</reference>
<evidence type="ECO:0000313" key="3">
    <source>
        <dbReference type="Proteomes" id="UP000824246"/>
    </source>
</evidence>
<dbReference type="PANTHER" id="PTHR45661">
    <property type="entry name" value="SURFACE ANTIGEN"/>
    <property type="match status" value="1"/>
</dbReference>
<dbReference type="SUPFAM" id="SSF52058">
    <property type="entry name" value="L domain-like"/>
    <property type="match status" value="1"/>
</dbReference>
<keyword evidence="1" id="KW-0732">Signal</keyword>
<evidence type="ECO:0000313" key="2">
    <source>
        <dbReference type="EMBL" id="HIX45805.1"/>
    </source>
</evidence>
<organism evidence="2 3">
    <name type="scientific">Candidatus Barnesiella excrementipullorum</name>
    <dbReference type="NCBI Taxonomy" id="2838479"/>
    <lineage>
        <taxon>Bacteria</taxon>
        <taxon>Pseudomonadati</taxon>
        <taxon>Bacteroidota</taxon>
        <taxon>Bacteroidia</taxon>
        <taxon>Bacteroidales</taxon>
        <taxon>Barnesiellaceae</taxon>
        <taxon>Barnesiella</taxon>
    </lineage>
</organism>
<evidence type="ECO:0000256" key="1">
    <source>
        <dbReference type="SAM" id="SignalP"/>
    </source>
</evidence>
<dbReference type="Pfam" id="PF13306">
    <property type="entry name" value="LRR_5"/>
    <property type="match status" value="2"/>
</dbReference>
<feature type="signal peptide" evidence="1">
    <location>
        <begin position="1"/>
        <end position="21"/>
    </location>
</feature>
<dbReference type="Proteomes" id="UP000824246">
    <property type="component" value="Unassembled WGS sequence"/>
</dbReference>
<dbReference type="PANTHER" id="PTHR45661:SF3">
    <property type="entry name" value="IG-LIKE DOMAIN-CONTAINING PROTEIN"/>
    <property type="match status" value="1"/>
</dbReference>
<dbReference type="AlphaFoldDB" id="A0A9D2AQ43"/>
<proteinExistence type="predicted"/>
<dbReference type="EMBL" id="DXFB01000160">
    <property type="protein sequence ID" value="HIX45805.1"/>
    <property type="molecule type" value="Genomic_DNA"/>
</dbReference>
<dbReference type="InterPro" id="IPR032675">
    <property type="entry name" value="LRR_dom_sf"/>
</dbReference>
<feature type="chain" id="PRO_5038527710" evidence="1">
    <location>
        <begin position="22"/>
        <end position="459"/>
    </location>
</feature>
<dbReference type="InterPro" id="IPR026906">
    <property type="entry name" value="LRR_5"/>
</dbReference>
<dbReference type="Gene3D" id="3.40.50.12480">
    <property type="match status" value="1"/>
</dbReference>
<name>A0A9D2AQ43_9BACT</name>
<sequence length="459" mass="49193">MKNNRCLMGALLLFASLAATAQDVTEFMVTQPGTLSELVPQEEYTTLSDMKITGTVDARDFFFIRDSLTRISSIDMTEATIAACEVEGTAYAADAIPANAFSRPQESFGMNRMTSFSAPLSTRSIGDNAFYLCNVLRETNVESLQELQYIGNGAFSRCNRLRQFVLPASVVEIGDAAFAYDVVMMSFDVAAGSSLETLGSDVFRGNAQLGALDFSAATRLSTIGDYAFASCSNLSAVELPQSVGSIGEGAFMYTAVDKADWTHLWSLDIVEGSMFYGTTSLQQVRLPQSVQEVRTSAFFGCSSLQEVSLSYNLTFVGDWAFSGCTALDSIFCPAQTLPLVGYEAFDGVAVENVTLAVDATKMPLYEADMDWGAFHIVGIDVSGVGLTKVSVAKVVRGSQSLLLTTQKEMAQVAVYDFGGNLLSQVAVSGCDAVVALPVSGARYIVRIAYADGTTEVVKR</sequence>
<accession>A0A9D2AQ43</accession>
<gene>
    <name evidence="2" type="ORF">H9982_06250</name>
</gene>
<comment type="caution">
    <text evidence="2">The sequence shown here is derived from an EMBL/GenBank/DDBJ whole genome shotgun (WGS) entry which is preliminary data.</text>
</comment>
<reference evidence="2" key="2">
    <citation type="submission" date="2021-04" db="EMBL/GenBank/DDBJ databases">
        <authorList>
            <person name="Gilroy R."/>
        </authorList>
    </citation>
    <scope>NUCLEOTIDE SEQUENCE</scope>
    <source>
        <strain evidence="2">ChiHjej12B11-16260</strain>
    </source>
</reference>
<dbReference type="InterPro" id="IPR053139">
    <property type="entry name" value="Surface_bspA-like"/>
</dbReference>
<dbReference type="Gene3D" id="3.80.10.10">
    <property type="entry name" value="Ribonuclease Inhibitor"/>
    <property type="match status" value="3"/>
</dbReference>
<protein>
    <submittedName>
        <fullName evidence="2">Leucine-rich repeat protein</fullName>
    </submittedName>
</protein>